<evidence type="ECO:0000256" key="1">
    <source>
        <dbReference type="SAM" id="SignalP"/>
    </source>
</evidence>
<sequence length="124" mass="13820">MRFFMAGVVGLRVLFSSATAQKYKIDFNRYTAGDCQHKFGKTDHLTDGHCKDWKGNSFPAYQYAYHQDMKKDEPWDKSCQLIIYEGPHCSGASFSSDANEGLGICAYSIGGAKQGIQSVRITCD</sequence>
<feature type="signal peptide" evidence="1">
    <location>
        <begin position="1"/>
        <end position="20"/>
    </location>
</feature>
<dbReference type="Proteomes" id="UP000799436">
    <property type="component" value="Unassembled WGS sequence"/>
</dbReference>
<evidence type="ECO:0000313" key="2">
    <source>
        <dbReference type="EMBL" id="KAF2773830.1"/>
    </source>
</evidence>
<feature type="chain" id="PRO_5026360324" evidence="1">
    <location>
        <begin position="21"/>
        <end position="124"/>
    </location>
</feature>
<gene>
    <name evidence="2" type="ORF">EJ03DRAFT_370692</name>
</gene>
<keyword evidence="3" id="KW-1185">Reference proteome</keyword>
<proteinExistence type="predicted"/>
<protein>
    <submittedName>
        <fullName evidence="2">Uncharacterized protein</fullName>
    </submittedName>
</protein>
<dbReference type="AlphaFoldDB" id="A0A6G1LMI4"/>
<reference evidence="2" key="1">
    <citation type="journal article" date="2020" name="Stud. Mycol.">
        <title>101 Dothideomycetes genomes: a test case for predicting lifestyles and emergence of pathogens.</title>
        <authorList>
            <person name="Haridas S."/>
            <person name="Albert R."/>
            <person name="Binder M."/>
            <person name="Bloem J."/>
            <person name="Labutti K."/>
            <person name="Salamov A."/>
            <person name="Andreopoulos B."/>
            <person name="Baker S."/>
            <person name="Barry K."/>
            <person name="Bills G."/>
            <person name="Bluhm B."/>
            <person name="Cannon C."/>
            <person name="Castanera R."/>
            <person name="Culley D."/>
            <person name="Daum C."/>
            <person name="Ezra D."/>
            <person name="Gonzalez J."/>
            <person name="Henrissat B."/>
            <person name="Kuo A."/>
            <person name="Liang C."/>
            <person name="Lipzen A."/>
            <person name="Lutzoni F."/>
            <person name="Magnuson J."/>
            <person name="Mondo S."/>
            <person name="Nolan M."/>
            <person name="Ohm R."/>
            <person name="Pangilinan J."/>
            <person name="Park H.-J."/>
            <person name="Ramirez L."/>
            <person name="Alfaro M."/>
            <person name="Sun H."/>
            <person name="Tritt A."/>
            <person name="Yoshinaga Y."/>
            <person name="Zwiers L.-H."/>
            <person name="Turgeon B."/>
            <person name="Goodwin S."/>
            <person name="Spatafora J."/>
            <person name="Crous P."/>
            <person name="Grigoriev I."/>
        </authorList>
    </citation>
    <scope>NUCLEOTIDE SEQUENCE</scope>
    <source>
        <strain evidence="2">CBS 116005</strain>
    </source>
</reference>
<organism evidence="2 3">
    <name type="scientific">Teratosphaeria nubilosa</name>
    <dbReference type="NCBI Taxonomy" id="161662"/>
    <lineage>
        <taxon>Eukaryota</taxon>
        <taxon>Fungi</taxon>
        <taxon>Dikarya</taxon>
        <taxon>Ascomycota</taxon>
        <taxon>Pezizomycotina</taxon>
        <taxon>Dothideomycetes</taxon>
        <taxon>Dothideomycetidae</taxon>
        <taxon>Mycosphaerellales</taxon>
        <taxon>Teratosphaeriaceae</taxon>
        <taxon>Teratosphaeria</taxon>
    </lineage>
</organism>
<dbReference type="OrthoDB" id="10279571at2759"/>
<keyword evidence="1" id="KW-0732">Signal</keyword>
<accession>A0A6G1LMI4</accession>
<dbReference type="EMBL" id="ML995809">
    <property type="protein sequence ID" value="KAF2773830.1"/>
    <property type="molecule type" value="Genomic_DNA"/>
</dbReference>
<name>A0A6G1LMI4_9PEZI</name>
<evidence type="ECO:0000313" key="3">
    <source>
        <dbReference type="Proteomes" id="UP000799436"/>
    </source>
</evidence>